<dbReference type="Gene3D" id="1.10.10.10">
    <property type="entry name" value="Winged helix-like DNA-binding domain superfamily/Winged helix DNA-binding domain"/>
    <property type="match status" value="1"/>
</dbReference>
<dbReference type="Proteomes" id="UP000184440">
    <property type="component" value="Unassembled WGS sequence"/>
</dbReference>
<comment type="similarity">
    <text evidence="1">Belongs to the LysR transcriptional regulatory family.</text>
</comment>
<keyword evidence="2" id="KW-0805">Transcription regulation</keyword>
<protein>
    <submittedName>
        <fullName evidence="6">DNA-binding transcriptional regulator, LysR family</fullName>
    </submittedName>
</protein>
<name>A0A1M7TTT1_9ACTN</name>
<dbReference type="Pfam" id="PF00126">
    <property type="entry name" value="HTH_1"/>
    <property type="match status" value="1"/>
</dbReference>
<evidence type="ECO:0000256" key="2">
    <source>
        <dbReference type="ARBA" id="ARBA00023015"/>
    </source>
</evidence>
<dbReference type="InterPro" id="IPR050389">
    <property type="entry name" value="LysR-type_TF"/>
</dbReference>
<evidence type="ECO:0000256" key="4">
    <source>
        <dbReference type="ARBA" id="ARBA00023163"/>
    </source>
</evidence>
<sequence>MSAIQTAYGDAVTADRLLVNLDLNLLVTLDALLRERNVTRAAEQVGTSQPAVSAALARLRRYFGDELLHRIGNRYELTPLAIQLAARTPPALASVRRVFDVSTDFDPATVERELTIVTSDYAATVLGPIVAGLLSRQGPGVRLRLVQTTPEAVDHAADTLRSVDGILLPHGFLTDTPHTDLYEDRWVCLVAPENDLVGDELTLAHLGELPWVVLFHRPTAFAPAAQQLRMLGVEPRIDVVVDGFLQMPFLVAGSQRVALLQEHLARRIAPAAGVRVLPCPFDAVPVAEAFWWHPMYRADPFHTWVRDLLVEAGRQVAMP</sequence>
<dbReference type="SUPFAM" id="SSF53850">
    <property type="entry name" value="Periplasmic binding protein-like II"/>
    <property type="match status" value="1"/>
</dbReference>
<dbReference type="PANTHER" id="PTHR30118">
    <property type="entry name" value="HTH-TYPE TRANSCRIPTIONAL REGULATOR LEUO-RELATED"/>
    <property type="match status" value="1"/>
</dbReference>
<keyword evidence="7" id="KW-1185">Reference proteome</keyword>
<evidence type="ECO:0000259" key="5">
    <source>
        <dbReference type="PROSITE" id="PS50931"/>
    </source>
</evidence>
<dbReference type="InterPro" id="IPR000847">
    <property type="entry name" value="LysR_HTH_N"/>
</dbReference>
<dbReference type="InterPro" id="IPR037402">
    <property type="entry name" value="YidZ_PBP2"/>
</dbReference>
<dbReference type="PANTHER" id="PTHR30118:SF15">
    <property type="entry name" value="TRANSCRIPTIONAL REGULATORY PROTEIN"/>
    <property type="match status" value="1"/>
</dbReference>
<gene>
    <name evidence="6" type="ORF">SAMN05443668_10726</name>
</gene>
<evidence type="ECO:0000313" key="7">
    <source>
        <dbReference type="Proteomes" id="UP000184440"/>
    </source>
</evidence>
<dbReference type="InterPro" id="IPR005119">
    <property type="entry name" value="LysR_subst-bd"/>
</dbReference>
<dbReference type="SUPFAM" id="SSF46785">
    <property type="entry name" value="Winged helix' DNA-binding domain"/>
    <property type="match status" value="1"/>
</dbReference>
<proteinExistence type="inferred from homology"/>
<keyword evidence="4" id="KW-0804">Transcription</keyword>
<dbReference type="GO" id="GO:0003700">
    <property type="term" value="F:DNA-binding transcription factor activity"/>
    <property type="evidence" value="ECO:0007669"/>
    <property type="project" value="InterPro"/>
</dbReference>
<dbReference type="InterPro" id="IPR036390">
    <property type="entry name" value="WH_DNA-bd_sf"/>
</dbReference>
<evidence type="ECO:0000256" key="3">
    <source>
        <dbReference type="ARBA" id="ARBA00023125"/>
    </source>
</evidence>
<dbReference type="GO" id="GO:0003677">
    <property type="term" value="F:DNA binding"/>
    <property type="evidence" value="ECO:0007669"/>
    <property type="project" value="UniProtKB-KW"/>
</dbReference>
<feature type="domain" description="HTH lysR-type" evidence="5">
    <location>
        <begin position="21"/>
        <end position="78"/>
    </location>
</feature>
<evidence type="ECO:0000313" key="6">
    <source>
        <dbReference type="EMBL" id="SHN74154.1"/>
    </source>
</evidence>
<dbReference type="STRING" id="134849.SAMN05443668_10726"/>
<dbReference type="InterPro" id="IPR036388">
    <property type="entry name" value="WH-like_DNA-bd_sf"/>
</dbReference>
<dbReference type="EMBL" id="FRCS01000007">
    <property type="protein sequence ID" value="SHN74154.1"/>
    <property type="molecule type" value="Genomic_DNA"/>
</dbReference>
<dbReference type="Gene3D" id="3.40.190.10">
    <property type="entry name" value="Periplasmic binding protein-like II"/>
    <property type="match status" value="2"/>
</dbReference>
<dbReference type="PRINTS" id="PR00039">
    <property type="entry name" value="HTHLYSR"/>
</dbReference>
<dbReference type="CDD" id="cd08417">
    <property type="entry name" value="PBP2_Nitroaromatics_like"/>
    <property type="match status" value="1"/>
</dbReference>
<dbReference type="PROSITE" id="PS50931">
    <property type="entry name" value="HTH_LYSR"/>
    <property type="match status" value="1"/>
</dbReference>
<dbReference type="AlphaFoldDB" id="A0A1M7TTT1"/>
<dbReference type="Pfam" id="PF03466">
    <property type="entry name" value="LysR_substrate"/>
    <property type="match status" value="1"/>
</dbReference>
<reference evidence="6 7" key="1">
    <citation type="submission" date="2016-11" db="EMBL/GenBank/DDBJ databases">
        <authorList>
            <person name="Jaros S."/>
            <person name="Januszkiewicz K."/>
            <person name="Wedrychowicz H."/>
        </authorList>
    </citation>
    <scope>NUCLEOTIDE SEQUENCE [LARGE SCALE GENOMIC DNA]</scope>
    <source>
        <strain evidence="6 7">DSM 46144</strain>
    </source>
</reference>
<accession>A0A1M7TTT1</accession>
<organism evidence="6 7">
    <name type="scientific">Cryptosporangium aurantiacum</name>
    <dbReference type="NCBI Taxonomy" id="134849"/>
    <lineage>
        <taxon>Bacteria</taxon>
        <taxon>Bacillati</taxon>
        <taxon>Actinomycetota</taxon>
        <taxon>Actinomycetes</taxon>
        <taxon>Cryptosporangiales</taxon>
        <taxon>Cryptosporangiaceae</taxon>
        <taxon>Cryptosporangium</taxon>
    </lineage>
</organism>
<evidence type="ECO:0000256" key="1">
    <source>
        <dbReference type="ARBA" id="ARBA00009437"/>
    </source>
</evidence>
<keyword evidence="3 6" id="KW-0238">DNA-binding</keyword>